<dbReference type="AlphaFoldDB" id="A0A562J9X6"/>
<gene>
    <name evidence="4" type="ORF">LY60_02277</name>
</gene>
<dbReference type="Pfam" id="PF00583">
    <property type="entry name" value="Acetyltransf_1"/>
    <property type="match status" value="1"/>
</dbReference>
<evidence type="ECO:0000259" key="3">
    <source>
        <dbReference type="PROSITE" id="PS51186"/>
    </source>
</evidence>
<dbReference type="Proteomes" id="UP000315343">
    <property type="component" value="Unassembled WGS sequence"/>
</dbReference>
<dbReference type="CDD" id="cd04301">
    <property type="entry name" value="NAT_SF"/>
    <property type="match status" value="2"/>
</dbReference>
<organism evidence="4 5">
    <name type="scientific">Sedimentibacter saalensis</name>
    <dbReference type="NCBI Taxonomy" id="130788"/>
    <lineage>
        <taxon>Bacteria</taxon>
        <taxon>Bacillati</taxon>
        <taxon>Bacillota</taxon>
        <taxon>Tissierellia</taxon>
        <taxon>Sedimentibacter</taxon>
    </lineage>
</organism>
<dbReference type="EMBL" id="VLKH01000005">
    <property type="protein sequence ID" value="TWH79957.1"/>
    <property type="molecule type" value="Genomic_DNA"/>
</dbReference>
<dbReference type="RefSeq" id="WP_246145419.1">
    <property type="nucleotide sequence ID" value="NZ_VLKH01000005.1"/>
</dbReference>
<dbReference type="Gene3D" id="3.40.630.30">
    <property type="match status" value="2"/>
</dbReference>
<feature type="domain" description="N-acetyltransferase" evidence="3">
    <location>
        <begin position="162"/>
        <end position="302"/>
    </location>
</feature>
<dbReference type="InterPro" id="IPR016181">
    <property type="entry name" value="Acyl_CoA_acyltransferase"/>
</dbReference>
<dbReference type="InterPro" id="IPR050680">
    <property type="entry name" value="YpeA/RimI_acetyltransf"/>
</dbReference>
<evidence type="ECO:0000313" key="4">
    <source>
        <dbReference type="EMBL" id="TWH79957.1"/>
    </source>
</evidence>
<dbReference type="GO" id="GO:0016747">
    <property type="term" value="F:acyltransferase activity, transferring groups other than amino-acyl groups"/>
    <property type="evidence" value="ECO:0007669"/>
    <property type="project" value="InterPro"/>
</dbReference>
<dbReference type="PANTHER" id="PTHR43420">
    <property type="entry name" value="ACETYLTRANSFERASE"/>
    <property type="match status" value="1"/>
</dbReference>
<sequence>MNIINPSIKLKSIIDRNDYEKIKYLENICHEHDKTSLKLELDYKLSNLKSPETNLVNINEFMYFNNDELIGYLGICDFGGDEIEVNGMVHPQYRRMGVFKRLFSLVRDEWQKRKSVSMLLISDHQSTSGIEFIKSVCDGYAHSEYDMILNIESFQKLQSKTLKLRKITKDDASEIARQNSMYFNMEFSEEDNIETEGGSYKNITYMAEKEHEAIGKVRIEINNKQGGIYGLGVLPEYRGLGYGRQILSMAIEELLKNNAESIFLQVLTNNKNALNLYKSCGFSERYTMDYYIIRNDNGENYG</sequence>
<accession>A0A562J9X6</accession>
<keyword evidence="4" id="KW-0687">Ribonucleoprotein</keyword>
<feature type="domain" description="N-acetyltransferase" evidence="3">
    <location>
        <begin position="8"/>
        <end position="152"/>
    </location>
</feature>
<proteinExistence type="predicted"/>
<keyword evidence="4" id="KW-0689">Ribosomal protein</keyword>
<reference evidence="4 5" key="1">
    <citation type="submission" date="2019-07" db="EMBL/GenBank/DDBJ databases">
        <title>Genomic Encyclopedia of Type Strains, Phase I: the one thousand microbial genomes (KMG-I) project.</title>
        <authorList>
            <person name="Kyrpides N."/>
        </authorList>
    </citation>
    <scope>NUCLEOTIDE SEQUENCE [LARGE SCALE GENOMIC DNA]</scope>
    <source>
        <strain evidence="4 5">DSM 13558</strain>
    </source>
</reference>
<name>A0A562J9X6_9FIRM</name>
<keyword evidence="2" id="KW-0012">Acyltransferase</keyword>
<protein>
    <submittedName>
        <fullName evidence="4">Ribosomal protein S18 acetylase RimI-like enzyme</fullName>
    </submittedName>
</protein>
<comment type="caution">
    <text evidence="4">The sequence shown here is derived from an EMBL/GenBank/DDBJ whole genome shotgun (WGS) entry which is preliminary data.</text>
</comment>
<evidence type="ECO:0000256" key="1">
    <source>
        <dbReference type="ARBA" id="ARBA00022679"/>
    </source>
</evidence>
<dbReference type="PROSITE" id="PS51186">
    <property type="entry name" value="GNAT"/>
    <property type="match status" value="2"/>
</dbReference>
<keyword evidence="1" id="KW-0808">Transferase</keyword>
<dbReference type="GO" id="GO:0005840">
    <property type="term" value="C:ribosome"/>
    <property type="evidence" value="ECO:0007669"/>
    <property type="project" value="UniProtKB-KW"/>
</dbReference>
<evidence type="ECO:0000313" key="5">
    <source>
        <dbReference type="Proteomes" id="UP000315343"/>
    </source>
</evidence>
<keyword evidence="5" id="KW-1185">Reference proteome</keyword>
<dbReference type="InterPro" id="IPR000182">
    <property type="entry name" value="GNAT_dom"/>
</dbReference>
<dbReference type="SUPFAM" id="SSF55729">
    <property type="entry name" value="Acyl-CoA N-acyltransferases (Nat)"/>
    <property type="match status" value="2"/>
</dbReference>
<evidence type="ECO:0000256" key="2">
    <source>
        <dbReference type="ARBA" id="ARBA00023315"/>
    </source>
</evidence>